<dbReference type="EMBL" id="GDHC01005875">
    <property type="protein sequence ID" value="JAQ12754.1"/>
    <property type="molecule type" value="Transcribed_RNA"/>
</dbReference>
<gene>
    <name evidence="1" type="ORF">g.4495</name>
</gene>
<protein>
    <submittedName>
        <fullName evidence="1">Uncharacterized protein</fullName>
    </submittedName>
</protein>
<name>A0A146LYT9_LYGHE</name>
<accession>A0A146LYT9</accession>
<dbReference type="AlphaFoldDB" id="A0A146LYT9"/>
<sequence>MLSPNNVQVSFCASSSINCLGKTTHKLLWQGNADALLVLVAPAATDEGLLQSSSAALILPCRPVAAALRAHLVNARNKLHSYSLTVVQSVHISLTAGSDTRRA</sequence>
<evidence type="ECO:0000313" key="1">
    <source>
        <dbReference type="EMBL" id="JAQ12754.1"/>
    </source>
</evidence>
<reference evidence="1" key="1">
    <citation type="journal article" date="2016" name="Gigascience">
        <title>De novo construction of an expanded transcriptome assembly for the western tarnished plant bug, Lygus hesperus.</title>
        <authorList>
            <person name="Tassone E.E."/>
            <person name="Geib S.M."/>
            <person name="Hall B."/>
            <person name="Fabrick J.A."/>
            <person name="Brent C.S."/>
            <person name="Hull J.J."/>
        </authorList>
    </citation>
    <scope>NUCLEOTIDE SEQUENCE</scope>
</reference>
<organism evidence="1">
    <name type="scientific">Lygus hesperus</name>
    <name type="common">Western plant bug</name>
    <dbReference type="NCBI Taxonomy" id="30085"/>
    <lineage>
        <taxon>Eukaryota</taxon>
        <taxon>Metazoa</taxon>
        <taxon>Ecdysozoa</taxon>
        <taxon>Arthropoda</taxon>
        <taxon>Hexapoda</taxon>
        <taxon>Insecta</taxon>
        <taxon>Pterygota</taxon>
        <taxon>Neoptera</taxon>
        <taxon>Paraneoptera</taxon>
        <taxon>Hemiptera</taxon>
        <taxon>Heteroptera</taxon>
        <taxon>Panheteroptera</taxon>
        <taxon>Cimicomorpha</taxon>
        <taxon>Miridae</taxon>
        <taxon>Mirini</taxon>
        <taxon>Lygus</taxon>
    </lineage>
</organism>
<proteinExistence type="predicted"/>